<dbReference type="Gene3D" id="3.40.50.1360">
    <property type="match status" value="1"/>
</dbReference>
<dbReference type="InterPro" id="IPR001034">
    <property type="entry name" value="DeoR_HTH"/>
</dbReference>
<dbReference type="InterPro" id="IPR018356">
    <property type="entry name" value="Tscrpt_reg_HTH_DeoR_CS"/>
</dbReference>
<dbReference type="PANTHER" id="PTHR30363:SF58">
    <property type="entry name" value="REGULATORY PROTEIN, DEOR FAMILY"/>
    <property type="match status" value="1"/>
</dbReference>
<evidence type="ECO:0000256" key="2">
    <source>
        <dbReference type="ARBA" id="ARBA00023125"/>
    </source>
</evidence>
<dbReference type="InterPro" id="IPR036390">
    <property type="entry name" value="WH_DNA-bd_sf"/>
</dbReference>
<protein>
    <recommendedName>
        <fullName evidence="4">HTH deoR-type domain-containing protein</fullName>
    </recommendedName>
</protein>
<dbReference type="Pfam" id="PF08220">
    <property type="entry name" value="HTH_DeoR"/>
    <property type="match status" value="1"/>
</dbReference>
<dbReference type="SMART" id="SM01134">
    <property type="entry name" value="DeoRC"/>
    <property type="match status" value="1"/>
</dbReference>
<keyword evidence="2" id="KW-0238">DNA-binding</keyword>
<evidence type="ECO:0000259" key="4">
    <source>
        <dbReference type="PROSITE" id="PS51000"/>
    </source>
</evidence>
<proteinExistence type="predicted"/>
<dbReference type="AlphaFoldDB" id="A0AAD0A913"/>
<keyword evidence="1" id="KW-0805">Transcription regulation</keyword>
<dbReference type="Gene3D" id="1.10.10.10">
    <property type="entry name" value="Winged helix-like DNA-binding domain superfamily/Winged helix DNA-binding domain"/>
    <property type="match status" value="1"/>
</dbReference>
<evidence type="ECO:0000313" key="6">
    <source>
        <dbReference type="Proteomes" id="UP000224056"/>
    </source>
</evidence>
<dbReference type="PRINTS" id="PR00037">
    <property type="entry name" value="HTHLACR"/>
</dbReference>
<dbReference type="GO" id="GO:0003700">
    <property type="term" value="F:DNA-binding transcription factor activity"/>
    <property type="evidence" value="ECO:0007669"/>
    <property type="project" value="InterPro"/>
</dbReference>
<reference evidence="5 6" key="1">
    <citation type="submission" date="2016-10" db="EMBL/GenBank/DDBJ databases">
        <title>The whole genome sequencing and assembly of B. asteroides DSM 20089 strain.</title>
        <authorList>
            <person name="Lee Y.-J."/>
            <person name="Park M.-K."/>
            <person name="Yi H."/>
            <person name="Bahn Y.-S."/>
            <person name="Kim J.F."/>
            <person name="Lee D.-W."/>
        </authorList>
    </citation>
    <scope>NUCLEOTIDE SEQUENCE [LARGE SCALE GENOMIC DNA]</scope>
    <source>
        <strain evidence="5 6">DSM 20089</strain>
    </source>
</reference>
<dbReference type="InterPro" id="IPR036388">
    <property type="entry name" value="WH-like_DNA-bd_sf"/>
</dbReference>
<dbReference type="EMBL" id="CP017696">
    <property type="protein sequence ID" value="ATO40884.1"/>
    <property type="molecule type" value="Genomic_DNA"/>
</dbReference>
<dbReference type="PROSITE" id="PS00894">
    <property type="entry name" value="HTH_DEOR_1"/>
    <property type="match status" value="1"/>
</dbReference>
<dbReference type="GO" id="GO:0003677">
    <property type="term" value="F:DNA binding"/>
    <property type="evidence" value="ECO:0007669"/>
    <property type="project" value="UniProtKB-KW"/>
</dbReference>
<dbReference type="InterPro" id="IPR037171">
    <property type="entry name" value="NagB/RpiA_transferase-like"/>
</dbReference>
<dbReference type="SMART" id="SM00420">
    <property type="entry name" value="HTH_DEOR"/>
    <property type="match status" value="1"/>
</dbReference>
<dbReference type="Proteomes" id="UP000224056">
    <property type="component" value="Chromosome"/>
</dbReference>
<dbReference type="RefSeq" id="WP_015021350.1">
    <property type="nucleotide sequence ID" value="NZ_CP017696.1"/>
</dbReference>
<gene>
    <name evidence="5" type="ORF">BA20089_00855</name>
</gene>
<evidence type="ECO:0000256" key="1">
    <source>
        <dbReference type="ARBA" id="ARBA00023015"/>
    </source>
</evidence>
<evidence type="ECO:0000256" key="3">
    <source>
        <dbReference type="ARBA" id="ARBA00023163"/>
    </source>
</evidence>
<dbReference type="PROSITE" id="PS51000">
    <property type="entry name" value="HTH_DEOR_2"/>
    <property type="match status" value="1"/>
</dbReference>
<organism evidence="5 6">
    <name type="scientific">Bifidobacterium asteroides DSM 20089</name>
    <dbReference type="NCBI Taxonomy" id="1437594"/>
    <lineage>
        <taxon>Bacteria</taxon>
        <taxon>Bacillati</taxon>
        <taxon>Actinomycetota</taxon>
        <taxon>Actinomycetes</taxon>
        <taxon>Bifidobacteriales</taxon>
        <taxon>Bifidobacteriaceae</taxon>
        <taxon>Bifidobacterium</taxon>
    </lineage>
</organism>
<feature type="domain" description="HTH deoR-type" evidence="4">
    <location>
        <begin position="11"/>
        <end position="66"/>
    </location>
</feature>
<name>A0AAD0A913_9BIFI</name>
<dbReference type="SUPFAM" id="SSF46785">
    <property type="entry name" value="Winged helix' DNA-binding domain"/>
    <property type="match status" value="1"/>
</dbReference>
<keyword evidence="3" id="KW-0804">Transcription</keyword>
<dbReference type="SUPFAM" id="SSF100950">
    <property type="entry name" value="NagB/RpiA/CoA transferase-like"/>
    <property type="match status" value="1"/>
</dbReference>
<dbReference type="GeneID" id="93049928"/>
<dbReference type="InterPro" id="IPR014036">
    <property type="entry name" value="DeoR-like_C"/>
</dbReference>
<accession>A0AAD0A913</accession>
<dbReference type="InterPro" id="IPR050313">
    <property type="entry name" value="Carb_Metab_HTH_regulators"/>
</dbReference>
<evidence type="ECO:0000313" key="5">
    <source>
        <dbReference type="EMBL" id="ATO40884.1"/>
    </source>
</evidence>
<dbReference type="Pfam" id="PF00455">
    <property type="entry name" value="DeoRC"/>
    <property type="match status" value="1"/>
</dbReference>
<dbReference type="PANTHER" id="PTHR30363">
    <property type="entry name" value="HTH-TYPE TRANSCRIPTIONAL REGULATOR SRLR-RELATED"/>
    <property type="match status" value="1"/>
</dbReference>
<sequence length="280" mass="30826">MRKKKSEALIPAERHKKILNYLSHENILSIKKLTELLNVSHMTVRRDIATLIEEGKVTPIRGGVTLSESGKPVPAPLKRSNRSNINISLKKGIAEVAARFINDNSIIYLDPGTTTYELIPYIRHKKNLTVVSNDLIIVNNLISSDFHLIHTGGEIDNQTMSSVGPIAISAVQNINFDIYFMSTPGWSLEYGVTSPDIERSQLKQVVLGNAFQTILLADSTKYNSISLAKVCSLDQVDHIVTDQGIENAVAEKIMQTGIPLHLAAPNDGEIKKTTSQADSM</sequence>